<feature type="compositionally biased region" description="Polar residues" evidence="1">
    <location>
        <begin position="413"/>
        <end position="424"/>
    </location>
</feature>
<evidence type="ECO:0000313" key="2">
    <source>
        <dbReference type="EMBL" id="KAK2612316.1"/>
    </source>
</evidence>
<dbReference type="Gene3D" id="3.40.50.300">
    <property type="entry name" value="P-loop containing nucleotide triphosphate hydrolases"/>
    <property type="match status" value="1"/>
</dbReference>
<protein>
    <recommendedName>
        <fullName evidence="4">TPR-like protein</fullName>
    </recommendedName>
</protein>
<evidence type="ECO:0000313" key="3">
    <source>
        <dbReference type="Proteomes" id="UP001251528"/>
    </source>
</evidence>
<reference evidence="2" key="1">
    <citation type="submission" date="2023-06" db="EMBL/GenBank/DDBJ databases">
        <title>Conoideocrella luteorostrata (Hypocreales: Clavicipitaceae), a potential biocontrol fungus for elongate hemlock scale in United States Christmas tree production areas.</title>
        <authorList>
            <person name="Barrett H."/>
            <person name="Lovett B."/>
            <person name="Macias A.M."/>
            <person name="Stajich J.E."/>
            <person name="Kasson M.T."/>
        </authorList>
    </citation>
    <scope>NUCLEOTIDE SEQUENCE</scope>
    <source>
        <strain evidence="2">ARSEF 14590</strain>
    </source>
</reference>
<dbReference type="EMBL" id="JASWJB010000018">
    <property type="protein sequence ID" value="KAK2612316.1"/>
    <property type="molecule type" value="Genomic_DNA"/>
</dbReference>
<sequence length="911" mass="103741">MNTITFDGPNTGLQVGINHGPFSINYSTPERPETPPHPSILIPFGRDRNFVNRGETSHQIKHNCCEPGSWTALVGLGGVGWVYSCITGRIIPKVANPFSKSQLAIEHAYQAREQSPAKWVFWVHASNAARFEQSFREIAECIKVPGRQDPKANIFQLVHDWLRDERKGPWVIILDNVDNANFLTSPGPSIEAGVMTTEAANSRHLKSYIPPCQHGSVLITSRSRRAARNLVHYNDIIEIKPMSKEEALQLFSNMLGRSDDKACMLELASALEFMPLAIVQAAAFIQQRRPRSSVQKYLDEFRHSDKRKTGLLGHDGEGLLRDREAKNSILITWQISFDYIRETKPSAADLLSLMSFCDRQGIPDMLLRSQDERTHGYDTKDSQDRAYSAEEDENNNIIDDGESTSDEAKSSCDSDSTEVHSNYSSNDRFESDIVMLRDFSFIIANDDKKSFEMHRLVQLAMLEWLRAHEVYEEWRHRFLVRLCEELPGGEYENWTECQVLFPHAQLVAAQRPVSKESMKEWATVLYKAAWYALKMGKGIEAEDLSVKALKARKKTFDKQHNDVVNSLAMVALAYGLRGRWSEAEQLEVQVMETRKKKLGQDHPDTLTSMANLATTFWKQGRWKAAEELEVQVMETRKTKLGQHYPSTLTSMANLASTFWKQGRWEAAEELQVQVMETSKTKLGQDHPDTLTSMVNLASTFRKQGRWEAAEELEVQVMETRKTKLGQDHPDTLTSMANLASTFWKQGLWEAAEELQVQVMETRKTKLGQDHPDTLTSMANLASTFWKQGLWEAAEELQVQVMETSKTKLGQDHPDTLTSMANLASTYRKQGRWKAAEELHVQVMETRKTKLGQDHPSTLMSMNNLAWTYWSLGRNEEAIKLMRQCIQSRRDKLGTSHPDYLSSVETLASWEA</sequence>
<dbReference type="Pfam" id="PF13424">
    <property type="entry name" value="TPR_12"/>
    <property type="match status" value="3"/>
</dbReference>
<name>A0AAJ0G3B5_9HYPO</name>
<dbReference type="PANTHER" id="PTHR46082">
    <property type="entry name" value="ATP/GTP-BINDING PROTEIN-RELATED"/>
    <property type="match status" value="1"/>
</dbReference>
<keyword evidence="3" id="KW-1185">Reference proteome</keyword>
<dbReference type="AlphaFoldDB" id="A0AAJ0G3B5"/>
<dbReference type="SUPFAM" id="SSF52540">
    <property type="entry name" value="P-loop containing nucleoside triphosphate hydrolases"/>
    <property type="match status" value="1"/>
</dbReference>
<dbReference type="Pfam" id="PF13374">
    <property type="entry name" value="TPR_10"/>
    <property type="match status" value="2"/>
</dbReference>
<dbReference type="InterPro" id="IPR011990">
    <property type="entry name" value="TPR-like_helical_dom_sf"/>
</dbReference>
<feature type="compositionally biased region" description="Acidic residues" evidence="1">
    <location>
        <begin position="389"/>
        <end position="405"/>
    </location>
</feature>
<dbReference type="Proteomes" id="UP001251528">
    <property type="component" value="Unassembled WGS sequence"/>
</dbReference>
<accession>A0AAJ0G3B5</accession>
<evidence type="ECO:0008006" key="4">
    <source>
        <dbReference type="Google" id="ProtNLM"/>
    </source>
</evidence>
<dbReference type="InterPro" id="IPR053137">
    <property type="entry name" value="NLR-like"/>
</dbReference>
<proteinExistence type="predicted"/>
<dbReference type="SUPFAM" id="SSF48452">
    <property type="entry name" value="TPR-like"/>
    <property type="match status" value="3"/>
</dbReference>
<organism evidence="2 3">
    <name type="scientific">Conoideocrella luteorostrata</name>
    <dbReference type="NCBI Taxonomy" id="1105319"/>
    <lineage>
        <taxon>Eukaryota</taxon>
        <taxon>Fungi</taxon>
        <taxon>Dikarya</taxon>
        <taxon>Ascomycota</taxon>
        <taxon>Pezizomycotina</taxon>
        <taxon>Sordariomycetes</taxon>
        <taxon>Hypocreomycetidae</taxon>
        <taxon>Hypocreales</taxon>
        <taxon>Clavicipitaceae</taxon>
        <taxon>Conoideocrella</taxon>
    </lineage>
</organism>
<feature type="region of interest" description="Disordered" evidence="1">
    <location>
        <begin position="368"/>
        <end position="424"/>
    </location>
</feature>
<feature type="compositionally biased region" description="Basic and acidic residues" evidence="1">
    <location>
        <begin position="369"/>
        <end position="388"/>
    </location>
</feature>
<dbReference type="PANTHER" id="PTHR46082:SF11">
    <property type="entry name" value="AAA+ ATPASE DOMAIN-CONTAINING PROTEIN-RELATED"/>
    <property type="match status" value="1"/>
</dbReference>
<dbReference type="InterPro" id="IPR027417">
    <property type="entry name" value="P-loop_NTPase"/>
</dbReference>
<evidence type="ECO:0000256" key="1">
    <source>
        <dbReference type="SAM" id="MobiDB-lite"/>
    </source>
</evidence>
<dbReference type="PRINTS" id="PR00381">
    <property type="entry name" value="KINESINLIGHT"/>
</dbReference>
<gene>
    <name evidence="2" type="ORF">QQS21_001742</name>
</gene>
<comment type="caution">
    <text evidence="2">The sequence shown here is derived from an EMBL/GenBank/DDBJ whole genome shotgun (WGS) entry which is preliminary data.</text>
</comment>
<dbReference type="Gene3D" id="1.25.40.10">
    <property type="entry name" value="Tetratricopeptide repeat domain"/>
    <property type="match status" value="2"/>
</dbReference>